<dbReference type="Pfam" id="PF00990">
    <property type="entry name" value="GGDEF"/>
    <property type="match status" value="1"/>
</dbReference>
<dbReference type="AlphaFoldDB" id="A0A2M8ATG9"/>
<feature type="domain" description="GGDEF" evidence="8">
    <location>
        <begin position="154"/>
        <end position="309"/>
    </location>
</feature>
<comment type="caution">
    <text evidence="9">The sequence shown here is derived from an EMBL/GenBank/DDBJ whole genome shotgun (WGS) entry which is preliminary data.</text>
</comment>
<dbReference type="Gene3D" id="3.30.70.270">
    <property type="match status" value="1"/>
</dbReference>
<dbReference type="SUPFAM" id="SSF55073">
    <property type="entry name" value="Nucleotide cyclase"/>
    <property type="match status" value="1"/>
</dbReference>
<dbReference type="GO" id="GO:0000156">
    <property type="term" value="F:phosphorelay response regulator activity"/>
    <property type="evidence" value="ECO:0007669"/>
    <property type="project" value="TreeGrafter"/>
</dbReference>
<evidence type="ECO:0000259" key="7">
    <source>
        <dbReference type="PROSITE" id="PS50110"/>
    </source>
</evidence>
<evidence type="ECO:0000256" key="3">
    <source>
        <dbReference type="ARBA" id="ARBA00023015"/>
    </source>
</evidence>
<evidence type="ECO:0000313" key="9">
    <source>
        <dbReference type="EMBL" id="PJB29397.1"/>
    </source>
</evidence>
<dbReference type="PANTHER" id="PTHR48111:SF1">
    <property type="entry name" value="TWO-COMPONENT RESPONSE REGULATOR ORR33"/>
    <property type="match status" value="1"/>
</dbReference>
<proteinExistence type="predicted"/>
<sequence length="318" mass="36005">MDKKSILIVDDEIDVRMSMSDLLENEGYGTMMAGNGAEALSLIRERTPHLILLDLMLPDMNGYQICEKIRQDVVFCYLPVIMFTVMDTIDIELTALGFGADDYVVKSIQPERLLAKIKSLIRRTYLGLDANPLTMLPGNNSVREQINKYLEKNNVFAFCYIDLDNFKVYNDIYGFEQGDKVIRLTASVIIKVMRIHGGGNDFLGHIGGDDFALITSIIRVDTICAEIIREFDNIIPQMYSKEDREKGCVFSLDRQGIMKKFPLMTISIGVVTNELKTITHSAQISQIASEMKQYTKSFSGSNYFINKRGIKPHVKLPN</sequence>
<protein>
    <submittedName>
        <fullName evidence="9">Diguanylate cyclase response regulator</fullName>
    </submittedName>
</protein>
<gene>
    <name evidence="9" type="ORF">CO110_06065</name>
</gene>
<reference evidence="10" key="1">
    <citation type="submission" date="2017-09" db="EMBL/GenBank/DDBJ databases">
        <title>Depth-based differentiation of microbial function through sediment-hosted aquifers and enrichment of novel symbionts in the deep terrestrial subsurface.</title>
        <authorList>
            <person name="Probst A.J."/>
            <person name="Ladd B."/>
            <person name="Jarett J.K."/>
            <person name="Geller-Mcgrath D.E."/>
            <person name="Sieber C.M.K."/>
            <person name="Emerson J.B."/>
            <person name="Anantharaman K."/>
            <person name="Thomas B.C."/>
            <person name="Malmstrom R."/>
            <person name="Stieglmeier M."/>
            <person name="Klingl A."/>
            <person name="Woyke T."/>
            <person name="Ryan C.M."/>
            <person name="Banfield J.F."/>
        </authorList>
    </citation>
    <scope>NUCLEOTIDE SEQUENCE [LARGE SCALE GENOMIC DNA]</scope>
</reference>
<keyword evidence="4" id="KW-0238">DNA-binding</keyword>
<keyword evidence="1 6" id="KW-0597">Phosphoprotein</keyword>
<evidence type="ECO:0000256" key="5">
    <source>
        <dbReference type="ARBA" id="ARBA00023163"/>
    </source>
</evidence>
<dbReference type="GO" id="GO:0006355">
    <property type="term" value="P:regulation of DNA-templated transcription"/>
    <property type="evidence" value="ECO:0007669"/>
    <property type="project" value="TreeGrafter"/>
</dbReference>
<dbReference type="CDD" id="cd01949">
    <property type="entry name" value="GGDEF"/>
    <property type="match status" value="1"/>
</dbReference>
<dbReference type="PANTHER" id="PTHR48111">
    <property type="entry name" value="REGULATOR OF RPOS"/>
    <property type="match status" value="1"/>
</dbReference>
<dbReference type="NCBIfam" id="TIGR00254">
    <property type="entry name" value="GGDEF"/>
    <property type="match status" value="1"/>
</dbReference>
<dbReference type="CDD" id="cd17574">
    <property type="entry name" value="REC_OmpR"/>
    <property type="match status" value="1"/>
</dbReference>
<evidence type="ECO:0000256" key="4">
    <source>
        <dbReference type="ARBA" id="ARBA00023125"/>
    </source>
</evidence>
<keyword evidence="2" id="KW-0902">Two-component regulatory system</keyword>
<feature type="modified residue" description="4-aspartylphosphate" evidence="6">
    <location>
        <position position="54"/>
    </location>
</feature>
<accession>A0A2M8ATG9</accession>
<dbReference type="SUPFAM" id="SSF52172">
    <property type="entry name" value="CheY-like"/>
    <property type="match status" value="1"/>
</dbReference>
<dbReference type="Pfam" id="PF00072">
    <property type="entry name" value="Response_reg"/>
    <property type="match status" value="1"/>
</dbReference>
<dbReference type="Gene3D" id="3.40.50.2300">
    <property type="match status" value="1"/>
</dbReference>
<evidence type="ECO:0000259" key="8">
    <source>
        <dbReference type="PROSITE" id="PS50887"/>
    </source>
</evidence>
<evidence type="ECO:0000256" key="1">
    <source>
        <dbReference type="ARBA" id="ARBA00022553"/>
    </source>
</evidence>
<name>A0A2M8ATG9_9BACT</name>
<evidence type="ECO:0000256" key="2">
    <source>
        <dbReference type="ARBA" id="ARBA00023012"/>
    </source>
</evidence>
<organism evidence="9 10">
    <name type="scientific">Candidatus Desantisbacteria bacterium CG_4_9_14_3_um_filter_40_11</name>
    <dbReference type="NCBI Taxonomy" id="1974546"/>
    <lineage>
        <taxon>Bacteria</taxon>
        <taxon>Candidatus Desantisiibacteriota</taxon>
    </lineage>
</organism>
<dbReference type="GO" id="GO:0032993">
    <property type="term" value="C:protein-DNA complex"/>
    <property type="evidence" value="ECO:0007669"/>
    <property type="project" value="TreeGrafter"/>
</dbReference>
<dbReference type="InterPro" id="IPR043128">
    <property type="entry name" value="Rev_trsase/Diguanyl_cyclase"/>
</dbReference>
<keyword evidence="3" id="KW-0805">Transcription regulation</keyword>
<dbReference type="InterPro" id="IPR000160">
    <property type="entry name" value="GGDEF_dom"/>
</dbReference>
<dbReference type="PROSITE" id="PS50887">
    <property type="entry name" value="GGDEF"/>
    <property type="match status" value="1"/>
</dbReference>
<dbReference type="GO" id="GO:0000976">
    <property type="term" value="F:transcription cis-regulatory region binding"/>
    <property type="evidence" value="ECO:0007669"/>
    <property type="project" value="TreeGrafter"/>
</dbReference>
<dbReference type="EMBL" id="PFUI01000154">
    <property type="protein sequence ID" value="PJB29397.1"/>
    <property type="molecule type" value="Genomic_DNA"/>
</dbReference>
<keyword evidence="5" id="KW-0804">Transcription</keyword>
<dbReference type="InterPro" id="IPR011006">
    <property type="entry name" value="CheY-like_superfamily"/>
</dbReference>
<dbReference type="InterPro" id="IPR029787">
    <property type="entry name" value="Nucleotide_cyclase"/>
</dbReference>
<evidence type="ECO:0000256" key="6">
    <source>
        <dbReference type="PROSITE-ProRule" id="PRU00169"/>
    </source>
</evidence>
<dbReference type="SMART" id="SM00448">
    <property type="entry name" value="REC"/>
    <property type="match status" value="1"/>
</dbReference>
<dbReference type="GO" id="GO:0005829">
    <property type="term" value="C:cytosol"/>
    <property type="evidence" value="ECO:0007669"/>
    <property type="project" value="TreeGrafter"/>
</dbReference>
<dbReference type="PROSITE" id="PS50110">
    <property type="entry name" value="RESPONSE_REGULATORY"/>
    <property type="match status" value="1"/>
</dbReference>
<dbReference type="InterPro" id="IPR039420">
    <property type="entry name" value="WalR-like"/>
</dbReference>
<feature type="domain" description="Response regulatory" evidence="7">
    <location>
        <begin position="5"/>
        <end position="121"/>
    </location>
</feature>
<dbReference type="Proteomes" id="UP000231366">
    <property type="component" value="Unassembled WGS sequence"/>
</dbReference>
<evidence type="ECO:0000313" key="10">
    <source>
        <dbReference type="Proteomes" id="UP000231366"/>
    </source>
</evidence>
<dbReference type="SMART" id="SM00267">
    <property type="entry name" value="GGDEF"/>
    <property type="match status" value="1"/>
</dbReference>
<dbReference type="InterPro" id="IPR001789">
    <property type="entry name" value="Sig_transdc_resp-reg_receiver"/>
</dbReference>